<reference evidence="2 3" key="1">
    <citation type="submission" date="2019-02" db="EMBL/GenBank/DDBJ databases">
        <title>Genome sequencing of the rare red list fungi Hericium alpestre (H. flagellum).</title>
        <authorList>
            <person name="Buettner E."/>
            <person name="Kellner H."/>
        </authorList>
    </citation>
    <scope>NUCLEOTIDE SEQUENCE [LARGE SCALE GENOMIC DNA]</scope>
    <source>
        <strain evidence="2 3">DSM 108284</strain>
    </source>
</reference>
<sequence>MSNDALHERLYRDTPQPTQPSVSVQDNIQDSMPVISEEYTLDSPTASSNTVMTALQIPSTMIDILPDASAPPTIRRRSSRVHQWIEEQQSRPGSISPEDTAAVELAAGLSRLALPGQSMTRFSESDTGDARTLSSYVLVEEEDEVHSPTTPRGQWDEEAEDVFQFLVYAYLFIWYHRYFRGPCDPAEGISNFWSYTFDVPPQGLFAVVMVAAQRRVSHARPPWF</sequence>
<name>A0A4Z0A362_9AGAM</name>
<dbReference type="OrthoDB" id="3071736at2759"/>
<evidence type="ECO:0000313" key="3">
    <source>
        <dbReference type="Proteomes" id="UP000298061"/>
    </source>
</evidence>
<evidence type="ECO:0000256" key="1">
    <source>
        <dbReference type="SAM" id="MobiDB-lite"/>
    </source>
</evidence>
<feature type="compositionally biased region" description="Basic and acidic residues" evidence="1">
    <location>
        <begin position="1"/>
        <end position="12"/>
    </location>
</feature>
<comment type="caution">
    <text evidence="2">The sequence shown here is derived from an EMBL/GenBank/DDBJ whole genome shotgun (WGS) entry which is preliminary data.</text>
</comment>
<protein>
    <submittedName>
        <fullName evidence="2">Uncharacterized protein</fullName>
    </submittedName>
</protein>
<evidence type="ECO:0000313" key="2">
    <source>
        <dbReference type="EMBL" id="TFY80309.1"/>
    </source>
</evidence>
<accession>A0A4Z0A362</accession>
<organism evidence="2 3">
    <name type="scientific">Hericium alpestre</name>
    <dbReference type="NCBI Taxonomy" id="135208"/>
    <lineage>
        <taxon>Eukaryota</taxon>
        <taxon>Fungi</taxon>
        <taxon>Dikarya</taxon>
        <taxon>Basidiomycota</taxon>
        <taxon>Agaricomycotina</taxon>
        <taxon>Agaricomycetes</taxon>
        <taxon>Russulales</taxon>
        <taxon>Hericiaceae</taxon>
        <taxon>Hericium</taxon>
    </lineage>
</organism>
<dbReference type="Proteomes" id="UP000298061">
    <property type="component" value="Unassembled WGS sequence"/>
</dbReference>
<keyword evidence="3" id="KW-1185">Reference proteome</keyword>
<proteinExistence type="predicted"/>
<dbReference type="AlphaFoldDB" id="A0A4Z0A362"/>
<dbReference type="EMBL" id="SFCI01000358">
    <property type="protein sequence ID" value="TFY80309.1"/>
    <property type="molecule type" value="Genomic_DNA"/>
</dbReference>
<feature type="compositionally biased region" description="Polar residues" evidence="1">
    <location>
        <begin position="15"/>
        <end position="24"/>
    </location>
</feature>
<feature type="region of interest" description="Disordered" evidence="1">
    <location>
        <begin position="1"/>
        <end position="24"/>
    </location>
</feature>
<gene>
    <name evidence="2" type="ORF">EWM64_g3704</name>
</gene>